<proteinExistence type="predicted"/>
<dbReference type="OrthoDB" id="8447821at2"/>
<reference evidence="1 2" key="1">
    <citation type="submission" date="2014-11" db="EMBL/GenBank/DDBJ databases">
        <title>Whole genome shotgun sequence of Sphingomonas parapaucimobilis NBRC 15100.</title>
        <authorList>
            <person name="Katano-Makiyama Y."/>
            <person name="Hosoyama A."/>
            <person name="Hashimoto M."/>
            <person name="Hosoyama Y."/>
            <person name="Noguchi M."/>
            <person name="Numata M."/>
            <person name="Tsuchikane K."/>
            <person name="Hirakata S."/>
            <person name="Uohara A."/>
            <person name="Shimodaira J."/>
            <person name="Ohji S."/>
            <person name="Ichikawa N."/>
            <person name="Kimura A."/>
            <person name="Yamazoe A."/>
            <person name="Fujita N."/>
        </authorList>
    </citation>
    <scope>NUCLEOTIDE SEQUENCE [LARGE SCALE GENOMIC DNA]</scope>
    <source>
        <strain evidence="1 2">NBRC 15100</strain>
    </source>
</reference>
<evidence type="ECO:0000313" key="2">
    <source>
        <dbReference type="Proteomes" id="UP000032305"/>
    </source>
</evidence>
<dbReference type="RefSeq" id="WP_042486197.1">
    <property type="nucleotide sequence ID" value="NZ_BBPI01000035.1"/>
</dbReference>
<dbReference type="EMBL" id="BBPI01000035">
    <property type="protein sequence ID" value="GAM00766.1"/>
    <property type="molecule type" value="Genomic_DNA"/>
</dbReference>
<keyword evidence="2" id="KW-1185">Reference proteome</keyword>
<name>A0A0A1W6K9_9SPHN</name>
<dbReference type="AlphaFoldDB" id="A0A0A1W6K9"/>
<protein>
    <submittedName>
        <fullName evidence="1">Uncharacterized protein</fullName>
    </submittedName>
</protein>
<dbReference type="InterPro" id="IPR043519">
    <property type="entry name" value="NT_sf"/>
</dbReference>
<organism evidence="1 2">
    <name type="scientific">Sphingomonas parapaucimobilis NBRC 15100</name>
    <dbReference type="NCBI Taxonomy" id="1219049"/>
    <lineage>
        <taxon>Bacteria</taxon>
        <taxon>Pseudomonadati</taxon>
        <taxon>Pseudomonadota</taxon>
        <taxon>Alphaproteobacteria</taxon>
        <taxon>Sphingomonadales</taxon>
        <taxon>Sphingomonadaceae</taxon>
        <taxon>Sphingomonas</taxon>
    </lineage>
</organism>
<dbReference type="Gene3D" id="3.30.460.40">
    <property type="match status" value="1"/>
</dbReference>
<comment type="caution">
    <text evidence="1">The sequence shown here is derived from an EMBL/GenBank/DDBJ whole genome shotgun (WGS) entry which is preliminary data.</text>
</comment>
<dbReference type="Proteomes" id="UP000032305">
    <property type="component" value="Unassembled WGS sequence"/>
</dbReference>
<dbReference type="SUPFAM" id="SSF81301">
    <property type="entry name" value="Nucleotidyltransferase"/>
    <property type="match status" value="1"/>
</dbReference>
<dbReference type="eggNOG" id="ENOG5032ZDJ">
    <property type="taxonomic scope" value="Bacteria"/>
</dbReference>
<gene>
    <name evidence="1" type="ORF">SP5_035_01680</name>
</gene>
<accession>A0A0A1W6K9</accession>
<sequence>MMTPELCATLHDVAGAMASFPDGWWIIGSAAVTLHGIDADPVDDVDLLIEPGLADAVFDRLGIAPIVLPPDSLFRSTAFARWNAAPVVVEVMAGLNVAVAGRWQRVEPRTRQRIEKSGGPLFVPDQQELLALFRLFGRPKDVSRIRALMAEAAGKAAAPAR</sequence>
<evidence type="ECO:0000313" key="1">
    <source>
        <dbReference type="EMBL" id="GAM00766.1"/>
    </source>
</evidence>